<keyword evidence="2" id="KW-1185">Reference proteome</keyword>
<reference evidence="1 2" key="1">
    <citation type="submission" date="2023-01" db="EMBL/GenBank/DDBJ databases">
        <title>Analysis of 21 Apiospora genomes using comparative genomics revels a genus with tremendous synthesis potential of carbohydrate active enzymes and secondary metabolites.</title>
        <authorList>
            <person name="Sorensen T."/>
        </authorList>
    </citation>
    <scope>NUCLEOTIDE SEQUENCE [LARGE SCALE GENOMIC DNA]</scope>
    <source>
        <strain evidence="1 2">CBS 114990</strain>
    </source>
</reference>
<dbReference type="Proteomes" id="UP001433268">
    <property type="component" value="Unassembled WGS sequence"/>
</dbReference>
<dbReference type="GeneID" id="92038001"/>
<gene>
    <name evidence="1" type="ORF">PG997_000626</name>
</gene>
<organism evidence="1 2">
    <name type="scientific">Apiospora hydei</name>
    <dbReference type="NCBI Taxonomy" id="1337664"/>
    <lineage>
        <taxon>Eukaryota</taxon>
        <taxon>Fungi</taxon>
        <taxon>Dikarya</taxon>
        <taxon>Ascomycota</taxon>
        <taxon>Pezizomycotina</taxon>
        <taxon>Sordariomycetes</taxon>
        <taxon>Xylariomycetidae</taxon>
        <taxon>Amphisphaeriales</taxon>
        <taxon>Apiosporaceae</taxon>
        <taxon>Apiospora</taxon>
    </lineage>
</organism>
<accession>A0ABR1XBA8</accession>
<evidence type="ECO:0000313" key="1">
    <source>
        <dbReference type="EMBL" id="KAK8093941.1"/>
    </source>
</evidence>
<evidence type="ECO:0000313" key="2">
    <source>
        <dbReference type="Proteomes" id="UP001433268"/>
    </source>
</evidence>
<proteinExistence type="predicted"/>
<comment type="caution">
    <text evidence="1">The sequence shown here is derived from an EMBL/GenBank/DDBJ whole genome shotgun (WGS) entry which is preliminary data.</text>
</comment>
<dbReference type="EMBL" id="JAQQWN010000002">
    <property type="protein sequence ID" value="KAK8093941.1"/>
    <property type="molecule type" value="Genomic_DNA"/>
</dbReference>
<sequence>MRHPLEQCLPDQAEREKLDAALERMARTEGSMEIVVDGETPSRKSTAITTHAYRKAQSIKERRKRVVFVGEDHVTTACVKQWLDSTYAEGGRLYKKIETHNVSQGLEKEGALVVSTMRLLSSLLFNYLVRPDDYSDGARELLTDAILILDHNGVPGGFWSTAWLLAKVTIRDFGHVSVIHLTHSRLKRDRIRWIGITGAEEGQRVDVHLQAVSTVLRHRYLDGPSRWLEPAAQASQAVALVEQHKEEGVACYLPDTVAHMVLRQLHEAKATYVAEGLYKQEFLCGHAPKVVIFRDSDGSLPIRNVNHLVVSGLTEAKRFDRVLGKEVRALTWLRQDRVDQQLDTLRHSLAYRREVDESATVTVHFLFSEEEHDRIRHADDDGDDSGHLDLRLALLWYVVRSVSPNIEIARILPDTYRMEVLRRFRQHGLVEDRVVFQGLACLHLLMDHEGLSDRAPPLEVLMMIALNLDENLGAVASEAQRLILAFLTCFVRWDSPDIMADRMLDSGLEPGWQHNDARAGEVRTAVRAVLEGGDDVSPLWRGINKRWATGGLWLLCSLARRFESEKTAWKTLVPGDRGVAVRDPTAMWMRTGERVDRCRDGASEGLVTSAVGDSGGLGLCSLVQRGAGRVVAEVGASRRHDAVDGVQAAGHSREGGLPPERMYAVAMEYHERGGVYMASGLVQISARVVAEFQKKIGMYLFVGLGSSLRLDPMPPTAA</sequence>
<name>A0ABR1XBA8_9PEZI</name>
<protein>
    <submittedName>
        <fullName evidence="1">Uncharacterized protein</fullName>
    </submittedName>
</protein>
<dbReference type="RefSeq" id="XP_066674714.1">
    <property type="nucleotide sequence ID" value="XM_066804941.1"/>
</dbReference>